<comment type="caution">
    <text evidence="1">The sequence shown here is derived from an EMBL/GenBank/DDBJ whole genome shotgun (WGS) entry which is preliminary data.</text>
</comment>
<sequence>MKTYYVSGNTAEGFVTYLDSNVENIKQIIVLKHPSNTLKTTIINRLIVAYKDNEIEVLKSPLSNNYLDGVIIRDKSIAIINNRLSTPDLAGAIELDLSLFIKDKPNVNKEATEKFNLYTEKAYENFKTGLSVHDDLEEIYITEMNFKAADKLADSLIQKLLHNKRKQNRNAFTSHRLFGTNTADGVVNEVPHIIEQIKNVYYIKGRAGTGKSTFMKKVATACTQFGYDVELYHCSFDPNSLDMVIVRDLEFCMFDSTDPHEFFPSREGEEIIDLYEEAVTPGTDEKFEKQINEINNNYKAFMKKGVKDLKEAGIYLEKMEKNVVFTEKETDNITAFIKEQIVQ</sequence>
<dbReference type="InterPro" id="IPR027417">
    <property type="entry name" value="P-loop_NTPase"/>
</dbReference>
<dbReference type="EMBL" id="RBZO01000002">
    <property type="protein sequence ID" value="RKQ18195.1"/>
    <property type="molecule type" value="Genomic_DNA"/>
</dbReference>
<dbReference type="Proteomes" id="UP000281813">
    <property type="component" value="Unassembled WGS sequence"/>
</dbReference>
<protein>
    <recommendedName>
        <fullName evidence="3">ATPase</fullName>
    </recommendedName>
</protein>
<accession>A0A494Z6S2</accession>
<dbReference type="RefSeq" id="WP_121128128.1">
    <property type="nucleotide sequence ID" value="NZ_JBHUFK010000006.1"/>
</dbReference>
<name>A0A494Z6S2_9BACI</name>
<evidence type="ECO:0008006" key="3">
    <source>
        <dbReference type="Google" id="ProtNLM"/>
    </source>
</evidence>
<evidence type="ECO:0000313" key="2">
    <source>
        <dbReference type="Proteomes" id="UP000281813"/>
    </source>
</evidence>
<keyword evidence="2" id="KW-1185">Reference proteome</keyword>
<reference evidence="1 2" key="1">
    <citation type="journal article" date="2015" name="Antonie Van Leeuwenhoek">
        <title>Oceanobacillus bengalensis sp. nov., a bacterium isolated from seawater of the Bay of Bengal.</title>
        <authorList>
            <person name="Yongchang O."/>
            <person name="Xiang W."/>
            <person name="Wang G."/>
        </authorList>
    </citation>
    <scope>NUCLEOTIDE SEQUENCE [LARGE SCALE GENOMIC DNA]</scope>
    <source>
        <strain evidence="1 2">MCCC 1K00260</strain>
    </source>
</reference>
<dbReference type="AlphaFoldDB" id="A0A494Z6S2"/>
<dbReference type="OrthoDB" id="9781752at2"/>
<gene>
    <name evidence="1" type="ORF">D8M05_01975</name>
</gene>
<organism evidence="1 2">
    <name type="scientific">Oceanobacillus bengalensis</name>
    <dbReference type="NCBI Taxonomy" id="1435466"/>
    <lineage>
        <taxon>Bacteria</taxon>
        <taxon>Bacillati</taxon>
        <taxon>Bacillota</taxon>
        <taxon>Bacilli</taxon>
        <taxon>Bacillales</taxon>
        <taxon>Bacillaceae</taxon>
        <taxon>Oceanobacillus</taxon>
    </lineage>
</organism>
<dbReference type="SUPFAM" id="SSF52540">
    <property type="entry name" value="P-loop containing nucleoside triphosphate hydrolases"/>
    <property type="match status" value="1"/>
</dbReference>
<evidence type="ECO:0000313" key="1">
    <source>
        <dbReference type="EMBL" id="RKQ18195.1"/>
    </source>
</evidence>
<proteinExistence type="predicted"/>